<reference evidence="1" key="1">
    <citation type="submission" date="2023-08" db="EMBL/GenBank/DDBJ databases">
        <title>Black Yeasts Isolated from many extreme environments.</title>
        <authorList>
            <person name="Coleine C."/>
            <person name="Stajich J.E."/>
            <person name="Selbmann L."/>
        </authorList>
    </citation>
    <scope>NUCLEOTIDE SEQUENCE</scope>
    <source>
        <strain evidence="1">CCFEE 5401</strain>
    </source>
</reference>
<dbReference type="AlphaFoldDB" id="A0AAN7TB52"/>
<proteinExistence type="predicted"/>
<dbReference type="InterPro" id="IPR038883">
    <property type="entry name" value="AN11006-like"/>
</dbReference>
<dbReference type="Proteomes" id="UP001310890">
    <property type="component" value="Unassembled WGS sequence"/>
</dbReference>
<sequence>MADQSTSRLLALPAELRTAIWTLLLVHDIDHEASIPINQLPVDYATQRQRVHATILRTCKQANAEGTPILYGENIFSAHASLLATLPYFLLRHTPTQVISHTPITTARVAAFIRRYYIHVRLDVDPRFTRLQVEESFMGVAELDIEVFQSMYASCDFSVIRLFEGVRGVKKAVVRGSVGDGKYAEWLARSMMSGVADEVPAYSETYMGGNKGWDDWLARHSTSWERDR</sequence>
<name>A0AAN7TB52_9PEZI</name>
<dbReference type="PANTHER" id="PTHR42085">
    <property type="entry name" value="F-BOX DOMAIN-CONTAINING PROTEIN"/>
    <property type="match status" value="1"/>
</dbReference>
<protein>
    <submittedName>
        <fullName evidence="1">Uncharacterized protein</fullName>
    </submittedName>
</protein>
<accession>A0AAN7TB52</accession>
<dbReference type="PANTHER" id="PTHR42085:SF4">
    <property type="entry name" value="F-BOX DOMAIN-CONTAINING PROTEIN"/>
    <property type="match status" value="1"/>
</dbReference>
<comment type="caution">
    <text evidence="1">The sequence shown here is derived from an EMBL/GenBank/DDBJ whole genome shotgun (WGS) entry which is preliminary data.</text>
</comment>
<evidence type="ECO:0000313" key="1">
    <source>
        <dbReference type="EMBL" id="KAK5109268.1"/>
    </source>
</evidence>
<evidence type="ECO:0000313" key="2">
    <source>
        <dbReference type="Proteomes" id="UP001310890"/>
    </source>
</evidence>
<dbReference type="EMBL" id="JAVRRL010000067">
    <property type="protein sequence ID" value="KAK5109268.1"/>
    <property type="molecule type" value="Genomic_DNA"/>
</dbReference>
<gene>
    <name evidence="1" type="ORF">LTR62_007142</name>
</gene>
<organism evidence="1 2">
    <name type="scientific">Meristemomyces frigidus</name>
    <dbReference type="NCBI Taxonomy" id="1508187"/>
    <lineage>
        <taxon>Eukaryota</taxon>
        <taxon>Fungi</taxon>
        <taxon>Dikarya</taxon>
        <taxon>Ascomycota</taxon>
        <taxon>Pezizomycotina</taxon>
        <taxon>Dothideomycetes</taxon>
        <taxon>Dothideomycetidae</taxon>
        <taxon>Mycosphaerellales</taxon>
        <taxon>Teratosphaeriaceae</taxon>
        <taxon>Meristemomyces</taxon>
    </lineage>
</organism>